<evidence type="ECO:0000256" key="1">
    <source>
        <dbReference type="SAM" id="MobiDB-lite"/>
    </source>
</evidence>
<protein>
    <submittedName>
        <fullName evidence="2">Uncharacterized protein</fullName>
    </submittedName>
</protein>
<sequence length="51" mass="6064">MTLGDQPSFCFRVRLKPKKKDKQIQKERRGITQNLDDARDKDARDKDERST</sequence>
<dbReference type="EMBL" id="GGEC01075862">
    <property type="protein sequence ID" value="MBX56346.1"/>
    <property type="molecule type" value="Transcribed_RNA"/>
</dbReference>
<accession>A0A2P2PNM0</accession>
<organism evidence="2">
    <name type="scientific">Rhizophora mucronata</name>
    <name type="common">Asiatic mangrove</name>
    <dbReference type="NCBI Taxonomy" id="61149"/>
    <lineage>
        <taxon>Eukaryota</taxon>
        <taxon>Viridiplantae</taxon>
        <taxon>Streptophyta</taxon>
        <taxon>Embryophyta</taxon>
        <taxon>Tracheophyta</taxon>
        <taxon>Spermatophyta</taxon>
        <taxon>Magnoliopsida</taxon>
        <taxon>eudicotyledons</taxon>
        <taxon>Gunneridae</taxon>
        <taxon>Pentapetalae</taxon>
        <taxon>rosids</taxon>
        <taxon>fabids</taxon>
        <taxon>Malpighiales</taxon>
        <taxon>Rhizophoraceae</taxon>
        <taxon>Rhizophora</taxon>
    </lineage>
</organism>
<name>A0A2P2PNM0_RHIMU</name>
<dbReference type="AlphaFoldDB" id="A0A2P2PNM0"/>
<feature type="compositionally biased region" description="Basic and acidic residues" evidence="1">
    <location>
        <begin position="22"/>
        <end position="51"/>
    </location>
</feature>
<feature type="region of interest" description="Disordered" evidence="1">
    <location>
        <begin position="14"/>
        <end position="51"/>
    </location>
</feature>
<proteinExistence type="predicted"/>
<reference evidence="2" key="1">
    <citation type="submission" date="2018-02" db="EMBL/GenBank/DDBJ databases">
        <title>Rhizophora mucronata_Transcriptome.</title>
        <authorList>
            <person name="Meera S.P."/>
            <person name="Sreeshan A."/>
            <person name="Augustine A."/>
        </authorList>
    </citation>
    <scope>NUCLEOTIDE SEQUENCE</scope>
    <source>
        <tissue evidence="2">Leaf</tissue>
    </source>
</reference>
<evidence type="ECO:0000313" key="2">
    <source>
        <dbReference type="EMBL" id="MBX56346.1"/>
    </source>
</evidence>